<dbReference type="HOGENOM" id="CLU_2494939_0_0_9"/>
<name>A0A089M072_9BACL</name>
<gene>
    <name evidence="1" type="ORF">PGRAT_01990</name>
</gene>
<evidence type="ECO:0000313" key="2">
    <source>
        <dbReference type="Proteomes" id="UP000029500"/>
    </source>
</evidence>
<proteinExistence type="predicted"/>
<sequence length="86" mass="10385">MAVKWGLFKIIQAANRYEANVDDVLLKFNSHLSYREQRSRLGKFNQQLTDDRYTRSLIELATYYLRHERFENGFNYLMGNLELYVK</sequence>
<accession>A0A089M072</accession>
<dbReference type="KEGG" id="pgm:PGRAT_01990"/>
<reference evidence="1 2" key="1">
    <citation type="submission" date="2014-08" db="EMBL/GenBank/DDBJ databases">
        <title>Comparative genomics of the Paenibacillus odorifer group.</title>
        <authorList>
            <person name="den Bakker H.C."/>
            <person name="Tsai Y.-C."/>
            <person name="Martin N."/>
            <person name="Korlach J."/>
            <person name="Wiedmann M."/>
        </authorList>
    </citation>
    <scope>NUCLEOTIDE SEQUENCE [LARGE SCALE GENOMIC DNA]</scope>
    <source>
        <strain evidence="1 2">DSM 15220</strain>
    </source>
</reference>
<dbReference type="Proteomes" id="UP000029500">
    <property type="component" value="Chromosome"/>
</dbReference>
<keyword evidence="2" id="KW-1185">Reference proteome</keyword>
<dbReference type="EMBL" id="CP009287">
    <property type="protein sequence ID" value="AIQ66557.1"/>
    <property type="molecule type" value="Genomic_DNA"/>
</dbReference>
<organism evidence="1 2">
    <name type="scientific">Paenibacillus graminis</name>
    <dbReference type="NCBI Taxonomy" id="189425"/>
    <lineage>
        <taxon>Bacteria</taxon>
        <taxon>Bacillati</taxon>
        <taxon>Bacillota</taxon>
        <taxon>Bacilli</taxon>
        <taxon>Bacillales</taxon>
        <taxon>Paenibacillaceae</taxon>
        <taxon>Paenibacillus</taxon>
    </lineage>
</organism>
<evidence type="ECO:0000313" key="1">
    <source>
        <dbReference type="EMBL" id="AIQ66557.1"/>
    </source>
</evidence>
<protein>
    <submittedName>
        <fullName evidence="1">Uncharacterized protein</fullName>
    </submittedName>
</protein>
<dbReference type="AlphaFoldDB" id="A0A089M072"/>